<feature type="region of interest" description="Disordered" evidence="1">
    <location>
        <begin position="691"/>
        <end position="712"/>
    </location>
</feature>
<accession>A0A812SHQ3</accession>
<feature type="region of interest" description="Disordered" evidence="1">
    <location>
        <begin position="405"/>
        <end position="427"/>
    </location>
</feature>
<dbReference type="OrthoDB" id="286663at2759"/>
<evidence type="ECO:0000256" key="1">
    <source>
        <dbReference type="SAM" id="MobiDB-lite"/>
    </source>
</evidence>
<feature type="non-terminal residue" evidence="2">
    <location>
        <position position="1"/>
    </location>
</feature>
<evidence type="ECO:0000313" key="3">
    <source>
        <dbReference type="Proteomes" id="UP000601435"/>
    </source>
</evidence>
<dbReference type="Proteomes" id="UP000601435">
    <property type="component" value="Unassembled WGS sequence"/>
</dbReference>
<gene>
    <name evidence="2" type="ORF">SNEC2469_LOCUS13645</name>
</gene>
<dbReference type="AlphaFoldDB" id="A0A812SHQ3"/>
<feature type="compositionally biased region" description="Low complexity" evidence="1">
    <location>
        <begin position="50"/>
        <end position="59"/>
    </location>
</feature>
<comment type="caution">
    <text evidence="2">The sequence shown here is derived from an EMBL/GenBank/DDBJ whole genome shotgun (WGS) entry which is preliminary data.</text>
</comment>
<reference evidence="2" key="1">
    <citation type="submission" date="2021-02" db="EMBL/GenBank/DDBJ databases">
        <authorList>
            <person name="Dougan E. K."/>
            <person name="Rhodes N."/>
            <person name="Thang M."/>
            <person name="Chan C."/>
        </authorList>
    </citation>
    <scope>NUCLEOTIDE SEQUENCE</scope>
</reference>
<dbReference type="EMBL" id="CAJNJA010021816">
    <property type="protein sequence ID" value="CAE7481938.1"/>
    <property type="molecule type" value="Genomic_DNA"/>
</dbReference>
<organism evidence="2 3">
    <name type="scientific">Symbiodinium necroappetens</name>
    <dbReference type="NCBI Taxonomy" id="1628268"/>
    <lineage>
        <taxon>Eukaryota</taxon>
        <taxon>Sar</taxon>
        <taxon>Alveolata</taxon>
        <taxon>Dinophyceae</taxon>
        <taxon>Suessiales</taxon>
        <taxon>Symbiodiniaceae</taxon>
        <taxon>Symbiodinium</taxon>
    </lineage>
</organism>
<sequence length="1158" mass="125806">MTKGPNSPEAKRHRGGRSPVTADEEMTERNQLSIPNIRGASGRGSGGNGDRNSAPRAAPARRITALSPEELTQGFLLHEEQLAMLQHQVSIVFKFPEDSSIARSLMKAVREWQAEHKAGTSHPWGSCSRYTAASLLKELTKFDDPPKNFCSADNKYFKKVVQELGTQDDGTQHEQAKAQGNGLLASGRSLLDLPPVRSSIDAMAAWTVLDPAKEARAVLDEMAKHMLDDPSMPAPAPLQSPPADVLRTLLAGNEAGQAIGKGNSSEVHACQSEPRYVIRTVRQQDEVEWQRELSRLRRVPALSVITTIFATSGRRSLMPRLWPVPRGALRTMEVIRLKSDPACFVLIDYSGCTGDSVYPLHLGYGASGYGGVTNRPPTLESPPDPIRTANSDYYRLARTILKQLHIGPEPSKRKHSDRETSLPSHLDKELRTWLERDTWPRPPGPTSPFPPGSWQDSAISPTVTLHASLWKSNGEVKSDTATFTSPASKFGNSNGTLVPEGVAGEGMQGTGSWERSAISAPKCQLKTCGRFARTIFQEIFPWQDAPSSGIPDKSAIVDQGAPPPGAQVPAQAVFSAPVQNAIRAAAANLSGAISFAQDMEQSMPSHTHQSLLRTTSDILWEVSEELLIAARNDASSTAPGSASEAADQPMAQALYEAKKKPSGVIKSHVPGGRSDFPSWWLDTCGIFGRTLLEPGPSPAKTSPTPSELDKQRQESVATALKLDASPHEAGIKLLLPPLMDITDNPFTLCPTENLATSCLHSKWAPLGVFSRLLDGLPSLQDSRHSSPSIEQPPNYKSIFFGAYSQGQAMGLHSDPHNHKDVPNVLIPLSVFTGGQLFVESDEGDVCLDVQNNIRGHIHPITLPFLAFDAHKRHSILPWSGCRLILGSFHVSGAERLPLGTRNILRSLGFSLYKDGQVILEEAAARWRKRDQFEFLSSQNADRPGSAAGCVAAFGRHSAPPALSVDGLKQATHLRSAASSSCNVLSVFTASRARRLGLPTGRCPAMSAAQTAAMPFLVLSDSTLQYLLWMDGSGKSYGVETVDRNRLHQAIICPGASLIMPRDGPVRTPPVLEVLAWHFIRVLGHEEPFPTDHAPLIALLKKYYYSDVYVRLIPLRQSLNPEKQGAYDWLADVRDQYGLAADDLSDQTIMSLQGNDPGL</sequence>
<feature type="region of interest" description="Disordered" evidence="1">
    <location>
        <begin position="1"/>
        <end position="59"/>
    </location>
</feature>
<keyword evidence="3" id="KW-1185">Reference proteome</keyword>
<feature type="compositionally biased region" description="Basic and acidic residues" evidence="1">
    <location>
        <begin position="416"/>
        <end position="427"/>
    </location>
</feature>
<protein>
    <submittedName>
        <fullName evidence="2">Uncharacterized protein</fullName>
    </submittedName>
</protein>
<evidence type="ECO:0000313" key="2">
    <source>
        <dbReference type="EMBL" id="CAE7481938.1"/>
    </source>
</evidence>
<proteinExistence type="predicted"/>
<name>A0A812SHQ3_9DINO</name>